<feature type="binding site" evidence="10">
    <location>
        <position position="225"/>
    </location>
    <ligand>
        <name>IMP</name>
        <dbReference type="ChEBI" id="CHEBI:58053"/>
    </ligand>
</feature>
<dbReference type="GO" id="GO:0046040">
    <property type="term" value="P:IMP metabolic process"/>
    <property type="evidence" value="ECO:0007669"/>
    <property type="project" value="TreeGrafter"/>
</dbReference>
<evidence type="ECO:0000256" key="8">
    <source>
        <dbReference type="ARBA" id="ARBA00022842"/>
    </source>
</evidence>
<evidence type="ECO:0000256" key="3">
    <source>
        <dbReference type="ARBA" id="ARBA00022490"/>
    </source>
</evidence>
<comment type="catalytic activity">
    <reaction evidence="10 12">
        <text>IMP + L-aspartate + GTP = N(6)-(1,2-dicarboxyethyl)-AMP + GDP + phosphate + 2 H(+)</text>
        <dbReference type="Rhea" id="RHEA:15753"/>
        <dbReference type="ChEBI" id="CHEBI:15378"/>
        <dbReference type="ChEBI" id="CHEBI:29991"/>
        <dbReference type="ChEBI" id="CHEBI:37565"/>
        <dbReference type="ChEBI" id="CHEBI:43474"/>
        <dbReference type="ChEBI" id="CHEBI:57567"/>
        <dbReference type="ChEBI" id="CHEBI:58053"/>
        <dbReference type="ChEBI" id="CHEBI:58189"/>
        <dbReference type="EC" id="6.3.4.4"/>
    </reaction>
</comment>
<feature type="binding site" evidence="10">
    <location>
        <position position="42"/>
    </location>
    <ligand>
        <name>Mg(2+)</name>
        <dbReference type="ChEBI" id="CHEBI:18420"/>
    </ligand>
</feature>
<organism evidence="13 14">
    <name type="scientific">Amorphotheca resinae ATCC 22711</name>
    <dbReference type="NCBI Taxonomy" id="857342"/>
    <lineage>
        <taxon>Eukaryota</taxon>
        <taxon>Fungi</taxon>
        <taxon>Dikarya</taxon>
        <taxon>Ascomycota</taxon>
        <taxon>Pezizomycotina</taxon>
        <taxon>Leotiomycetes</taxon>
        <taxon>Helotiales</taxon>
        <taxon>Amorphothecaceae</taxon>
        <taxon>Amorphotheca</taxon>
    </lineage>
</organism>
<evidence type="ECO:0000256" key="7">
    <source>
        <dbReference type="ARBA" id="ARBA00022755"/>
    </source>
</evidence>
<dbReference type="NCBIfam" id="TIGR00184">
    <property type="entry name" value="purA"/>
    <property type="match status" value="1"/>
</dbReference>
<dbReference type="InterPro" id="IPR018220">
    <property type="entry name" value="Adenylosuccin_syn_GTP-bd"/>
</dbReference>
<feature type="binding site" evidence="10">
    <location>
        <begin position="300"/>
        <end position="306"/>
    </location>
    <ligand>
        <name>substrate</name>
    </ligand>
</feature>
<accession>A0A2T3B7V5</accession>
<keyword evidence="9 10" id="KW-0342">GTP-binding</keyword>
<keyword evidence="14" id="KW-1185">Reference proteome</keyword>
<keyword evidence="7 10" id="KW-0658">Purine biosynthesis</keyword>
<dbReference type="SMART" id="SM00788">
    <property type="entry name" value="Adenylsucc_synt"/>
    <property type="match status" value="1"/>
</dbReference>
<keyword evidence="3 10" id="KW-0963">Cytoplasm</keyword>
<evidence type="ECO:0000256" key="12">
    <source>
        <dbReference type="RuleBase" id="RU000520"/>
    </source>
</evidence>
<keyword evidence="8 10" id="KW-0460">Magnesium</keyword>
<evidence type="ECO:0000256" key="2">
    <source>
        <dbReference type="ARBA" id="ARBA00011738"/>
    </source>
</evidence>
<gene>
    <name evidence="13" type="ORF">M430DRAFT_97645</name>
</gene>
<feature type="binding site" evidence="10">
    <location>
        <position position="304"/>
    </location>
    <ligand>
        <name>IMP</name>
        <dbReference type="ChEBI" id="CHEBI:58053"/>
    </ligand>
</feature>
<evidence type="ECO:0000256" key="9">
    <source>
        <dbReference type="ARBA" id="ARBA00023134"/>
    </source>
</evidence>
<dbReference type="InParanoid" id="A0A2T3B7V5"/>
<feature type="active site" evidence="11">
    <location>
        <position position="143"/>
    </location>
</feature>
<dbReference type="InterPro" id="IPR042110">
    <property type="entry name" value="Adenylosuccinate_synth_dom2"/>
</dbReference>
<comment type="subunit">
    <text evidence="2 10">Homodimer.</text>
</comment>
<feature type="binding site" evidence="10">
    <location>
        <position position="13"/>
    </location>
    <ligand>
        <name>Mg(2+)</name>
        <dbReference type="ChEBI" id="CHEBI:18420"/>
    </ligand>
</feature>
<comment type="function">
    <text evidence="1">Plays an important role in the de novo pathway and in the salvage pathway of purine nucleotide biosynthesis. Catalyzes the first committed step in the biosynthesis of AMP from IMP.</text>
</comment>
<dbReference type="HAMAP" id="MF_00011">
    <property type="entry name" value="Adenylosucc_synth"/>
    <property type="match status" value="1"/>
</dbReference>
<dbReference type="RefSeq" id="XP_024723010.1">
    <property type="nucleotide sequence ID" value="XM_024870057.1"/>
</dbReference>
<dbReference type="UniPathway" id="UPA00075">
    <property type="reaction ID" value="UER00335"/>
</dbReference>
<feature type="active site" description="Proton donor" evidence="10">
    <location>
        <position position="43"/>
    </location>
</feature>
<feature type="binding site" evidence="10">
    <location>
        <position position="146"/>
    </location>
    <ligand>
        <name>IMP</name>
        <dbReference type="ChEBI" id="CHEBI:58053"/>
        <note>ligand shared between dimeric partners</note>
    </ligand>
</feature>
<feature type="binding site" evidence="10">
    <location>
        <begin position="12"/>
        <end position="18"/>
    </location>
    <ligand>
        <name>GTP</name>
        <dbReference type="ChEBI" id="CHEBI:37565"/>
    </ligand>
</feature>
<dbReference type="GO" id="GO:0004019">
    <property type="term" value="F:adenylosuccinate synthase activity"/>
    <property type="evidence" value="ECO:0007669"/>
    <property type="project" value="UniProtKB-UniRule"/>
</dbReference>
<dbReference type="FunFam" id="3.90.170.10:FF:000001">
    <property type="entry name" value="Adenylosuccinate synthetase"/>
    <property type="match status" value="1"/>
</dbReference>
<dbReference type="GO" id="GO:0000287">
    <property type="term" value="F:magnesium ion binding"/>
    <property type="evidence" value="ECO:0007669"/>
    <property type="project" value="UniProtKB-UniRule"/>
</dbReference>
<dbReference type="Proteomes" id="UP000241818">
    <property type="component" value="Unassembled WGS sequence"/>
</dbReference>
<dbReference type="PROSITE" id="PS01266">
    <property type="entry name" value="ADENYLOSUCCIN_SYN_1"/>
    <property type="match status" value="1"/>
</dbReference>
<keyword evidence="6 10" id="KW-0547">Nucleotide-binding</keyword>
<dbReference type="InterPro" id="IPR033128">
    <property type="entry name" value="Adenylosuccin_syn_Lys_AS"/>
</dbReference>
<dbReference type="STRING" id="857342.A0A2T3B7V5"/>
<reference evidence="13 14" key="1">
    <citation type="journal article" date="2018" name="New Phytol.">
        <title>Comparative genomics and transcriptomics depict ericoid mycorrhizal fungi as versatile saprotrophs and plant mutualists.</title>
        <authorList>
            <person name="Martino E."/>
            <person name="Morin E."/>
            <person name="Grelet G.A."/>
            <person name="Kuo A."/>
            <person name="Kohler A."/>
            <person name="Daghino S."/>
            <person name="Barry K.W."/>
            <person name="Cichocki N."/>
            <person name="Clum A."/>
            <person name="Dockter R.B."/>
            <person name="Hainaut M."/>
            <person name="Kuo R.C."/>
            <person name="LaButti K."/>
            <person name="Lindahl B.D."/>
            <person name="Lindquist E.A."/>
            <person name="Lipzen A."/>
            <person name="Khouja H.R."/>
            <person name="Magnuson J."/>
            <person name="Murat C."/>
            <person name="Ohm R.A."/>
            <person name="Singer S.W."/>
            <person name="Spatafora J.W."/>
            <person name="Wang M."/>
            <person name="Veneault-Fourrey C."/>
            <person name="Henrissat B."/>
            <person name="Grigoriev I.V."/>
            <person name="Martin F.M."/>
            <person name="Perotto S."/>
        </authorList>
    </citation>
    <scope>NUCLEOTIDE SEQUENCE [LARGE SCALE GENOMIC DNA]</scope>
    <source>
        <strain evidence="13 14">ATCC 22711</strain>
    </source>
</reference>
<feature type="binding site" evidence="10">
    <location>
        <begin position="13"/>
        <end position="16"/>
    </location>
    <ligand>
        <name>IMP</name>
        <dbReference type="ChEBI" id="CHEBI:58053"/>
    </ligand>
</feature>
<feature type="binding site" evidence="10">
    <location>
        <begin position="332"/>
        <end position="334"/>
    </location>
    <ligand>
        <name>GTP</name>
        <dbReference type="ChEBI" id="CHEBI:37565"/>
    </ligand>
</feature>
<keyword evidence="5 10" id="KW-0479">Metal-binding</keyword>
<evidence type="ECO:0000256" key="4">
    <source>
        <dbReference type="ARBA" id="ARBA00022598"/>
    </source>
</evidence>
<dbReference type="FunCoup" id="A0A2T3B7V5">
    <property type="interactions" value="787"/>
</dbReference>
<keyword evidence="4 10" id="KW-0436">Ligase</keyword>
<dbReference type="InterPro" id="IPR042111">
    <property type="entry name" value="Adenylosuccinate_synth_dom3"/>
</dbReference>
<dbReference type="GO" id="GO:0044208">
    <property type="term" value="P:'de novo' AMP biosynthetic process"/>
    <property type="evidence" value="ECO:0007669"/>
    <property type="project" value="UniProtKB-UniRule"/>
</dbReference>
<dbReference type="NCBIfam" id="NF002223">
    <property type="entry name" value="PRK01117.1"/>
    <property type="match status" value="1"/>
</dbReference>
<evidence type="ECO:0000256" key="10">
    <source>
        <dbReference type="HAMAP-Rule" id="MF_03125"/>
    </source>
</evidence>
<dbReference type="CDD" id="cd03108">
    <property type="entry name" value="AdSS"/>
    <property type="match status" value="1"/>
</dbReference>
<dbReference type="OrthoDB" id="10265645at2759"/>
<dbReference type="EC" id="6.3.4.4" evidence="10 12"/>
<comment type="function">
    <text evidence="12">Plays an important role in the de novo pathway of purine nucleotide biosynthesis.</text>
</comment>
<dbReference type="FunFam" id="1.10.300.10:FF:000001">
    <property type="entry name" value="Adenylosuccinate synthetase"/>
    <property type="match status" value="1"/>
</dbReference>
<dbReference type="PANTHER" id="PTHR11846:SF0">
    <property type="entry name" value="ADENYLOSUCCINATE SYNTHETASE"/>
    <property type="match status" value="1"/>
</dbReference>
<sequence length="427" mass="46773">MPASIVLGAQWGDEGKGKLVDILATAPNVALVARAQGGDNAGHTISHNGESYHFHLLPSGLMNPRANNLIGSGVVVHVPSFFEELLDLEKKGLENVRERIFISDRCHVVFDLHMRVDSLEERELGGSSIGTTKRGIGPCYSTKAARSGVRIGDIFSKELFDRKLRELARGYKLRFGALLEDYDVESEIAKFDKLRGELAPYVVDAVPLMSSAQQSDIEMVIEGANALLLDLDYGTFPYVTSSNTGLGGIFTGLALNPKSISSIIGVVKAYTTRVGGGPFPTEDVGEVGTKLQEIGREFGVTTGRRRRCGWLDLVVLKYSTAINHYTALNLTKLDVLDTFETIKIATAYIDPETGEELQSFPADLDLLSRVKVVYHEMPGWNKPITGAKSFYDLPRAARDYVEFIEKSLGVRVKYIGTGPAREAMITR</sequence>
<dbReference type="InterPro" id="IPR027417">
    <property type="entry name" value="P-loop_NTPase"/>
</dbReference>
<feature type="binding site" evidence="10">
    <location>
        <begin position="416"/>
        <end position="418"/>
    </location>
    <ligand>
        <name>GTP</name>
        <dbReference type="ChEBI" id="CHEBI:37565"/>
    </ligand>
</feature>
<comment type="cofactor">
    <cofactor evidence="10">
        <name>Mg(2+)</name>
        <dbReference type="ChEBI" id="CHEBI:18420"/>
    </cofactor>
    <text evidence="10">Binds 1 Mg(2+) ion per subunit.</text>
</comment>
<dbReference type="GeneID" id="36578138"/>
<feature type="binding site" evidence="10">
    <location>
        <begin position="42"/>
        <end position="44"/>
    </location>
    <ligand>
        <name>GTP</name>
        <dbReference type="ChEBI" id="CHEBI:37565"/>
    </ligand>
</feature>
<dbReference type="Gene3D" id="3.90.170.10">
    <property type="entry name" value="Adenylosuccinate Synthetase, subunit A, domain 3"/>
    <property type="match status" value="1"/>
</dbReference>
<name>A0A2T3B7V5_AMORE</name>
<protein>
    <recommendedName>
        <fullName evidence="10 12">Adenylosuccinate synthetase</fullName>
        <shortName evidence="10">AMPSase</shortName>
        <shortName evidence="10">AdSS</shortName>
        <ecNumber evidence="10 12">6.3.4.4</ecNumber>
    </recommendedName>
    <alternativeName>
        <fullName evidence="10">IMP--aspartate ligase</fullName>
    </alternativeName>
</protein>
<evidence type="ECO:0000313" key="13">
    <source>
        <dbReference type="EMBL" id="PSS22964.1"/>
    </source>
</evidence>
<dbReference type="InterPro" id="IPR001114">
    <property type="entry name" value="Adenylosuccinate_synthetase"/>
</dbReference>
<dbReference type="PANTHER" id="PTHR11846">
    <property type="entry name" value="ADENYLOSUCCINATE SYNTHETASE"/>
    <property type="match status" value="1"/>
</dbReference>
<proteinExistence type="inferred from homology"/>
<feature type="active site" description="Proton acceptor" evidence="10">
    <location>
        <position position="13"/>
    </location>
</feature>
<comment type="similarity">
    <text evidence="10 12">Belongs to the adenylosuccinate synthetase family.</text>
</comment>
<feature type="binding site" evidence="10">
    <location>
        <begin position="40"/>
        <end position="43"/>
    </location>
    <ligand>
        <name>IMP</name>
        <dbReference type="ChEBI" id="CHEBI:58053"/>
    </ligand>
</feature>
<dbReference type="Pfam" id="PF00709">
    <property type="entry name" value="Adenylsucc_synt"/>
    <property type="match status" value="1"/>
</dbReference>
<evidence type="ECO:0000256" key="11">
    <source>
        <dbReference type="PROSITE-ProRule" id="PRU10134"/>
    </source>
</evidence>
<dbReference type="EMBL" id="KZ679008">
    <property type="protein sequence ID" value="PSS22964.1"/>
    <property type="molecule type" value="Genomic_DNA"/>
</dbReference>
<evidence type="ECO:0000256" key="5">
    <source>
        <dbReference type="ARBA" id="ARBA00022723"/>
    </source>
</evidence>
<dbReference type="PROSITE" id="PS00513">
    <property type="entry name" value="ADENYLOSUCCIN_SYN_2"/>
    <property type="match status" value="1"/>
</dbReference>
<feature type="binding site" evidence="10">
    <location>
        <position position="306"/>
    </location>
    <ligand>
        <name>GTP</name>
        <dbReference type="ChEBI" id="CHEBI:37565"/>
    </ligand>
</feature>
<comment type="subcellular location">
    <subcellularLocation>
        <location evidence="10">Cytoplasm</location>
    </subcellularLocation>
</comment>
<dbReference type="InterPro" id="IPR042109">
    <property type="entry name" value="Adenylosuccinate_synth_dom1"/>
</dbReference>
<comment type="pathway">
    <text evidence="10 12">Purine metabolism; AMP biosynthesis via de novo pathway; AMP from IMP: step 1/2.</text>
</comment>
<dbReference type="GO" id="GO:0005525">
    <property type="term" value="F:GTP binding"/>
    <property type="evidence" value="ECO:0007669"/>
    <property type="project" value="UniProtKB-UniRule"/>
</dbReference>
<evidence type="ECO:0000256" key="1">
    <source>
        <dbReference type="ARBA" id="ARBA00003779"/>
    </source>
</evidence>
<dbReference type="SUPFAM" id="SSF52540">
    <property type="entry name" value="P-loop containing nucleoside triphosphate hydrolases"/>
    <property type="match status" value="1"/>
</dbReference>
<feature type="binding site" evidence="10">
    <location>
        <position position="240"/>
    </location>
    <ligand>
        <name>IMP</name>
        <dbReference type="ChEBI" id="CHEBI:58053"/>
    </ligand>
</feature>
<comment type="function">
    <text evidence="10">Plays an important role in the de novo pathway and in the salvage pathway of purine nucleotide biosynthesis. Catalyzes the first commited step in the biosynthesis of AMP from IMP.</text>
</comment>
<dbReference type="Gene3D" id="1.10.300.10">
    <property type="entry name" value="Adenylosuccinate Synthetase, subunit A, domain 2"/>
    <property type="match status" value="1"/>
</dbReference>
<dbReference type="GO" id="GO:0005737">
    <property type="term" value="C:cytoplasm"/>
    <property type="evidence" value="ECO:0007669"/>
    <property type="project" value="UniProtKB-SubCell"/>
</dbReference>
<evidence type="ECO:0000313" key="14">
    <source>
        <dbReference type="Proteomes" id="UP000241818"/>
    </source>
</evidence>
<evidence type="ECO:0000256" key="6">
    <source>
        <dbReference type="ARBA" id="ARBA00022741"/>
    </source>
</evidence>
<dbReference type="Gene3D" id="3.40.440.10">
    <property type="entry name" value="Adenylosuccinate Synthetase, subunit A, domain 1"/>
    <property type="match status" value="1"/>
</dbReference>
<dbReference type="AlphaFoldDB" id="A0A2T3B7V5"/>
<feature type="binding site" evidence="10">
    <location>
        <position position="132"/>
    </location>
    <ligand>
        <name>IMP</name>
        <dbReference type="ChEBI" id="CHEBI:58053"/>
    </ligand>
</feature>